<protein>
    <recommendedName>
        <fullName evidence="7">Methyltransferase domain-containing protein</fullName>
    </recommendedName>
</protein>
<evidence type="ECO:0008006" key="7">
    <source>
        <dbReference type="Google" id="ProtNLM"/>
    </source>
</evidence>
<evidence type="ECO:0000256" key="3">
    <source>
        <dbReference type="ARBA" id="ARBA00022679"/>
    </source>
</evidence>
<reference evidence="6" key="2">
    <citation type="journal article" date="2021" name="Sci. Data">
        <title>Chromosome-scale genome sequencing, assembly and annotation of six genomes from subfamily Leishmaniinae.</title>
        <authorList>
            <person name="Almutairi H."/>
            <person name="Urbaniak M.D."/>
            <person name="Bates M.D."/>
            <person name="Jariyapan N."/>
            <person name="Kwakye-Nuako G."/>
            <person name="Thomaz Soccol V."/>
            <person name="Al-Salem W.S."/>
            <person name="Dillon R.J."/>
            <person name="Bates P.A."/>
            <person name="Gatherer D."/>
        </authorList>
    </citation>
    <scope>NUCLEOTIDE SEQUENCE [LARGE SCALE GENOMIC DNA]</scope>
</reference>
<evidence type="ECO:0000256" key="1">
    <source>
        <dbReference type="ARBA" id="ARBA00010633"/>
    </source>
</evidence>
<organism evidence="5 6">
    <name type="scientific">Leishmania martiniquensis</name>
    <dbReference type="NCBI Taxonomy" id="1580590"/>
    <lineage>
        <taxon>Eukaryota</taxon>
        <taxon>Discoba</taxon>
        <taxon>Euglenozoa</taxon>
        <taxon>Kinetoplastea</taxon>
        <taxon>Metakinetoplastina</taxon>
        <taxon>Trypanosomatida</taxon>
        <taxon>Trypanosomatidae</taxon>
        <taxon>Leishmaniinae</taxon>
        <taxon>Leishmania</taxon>
    </lineage>
</organism>
<reference evidence="6" key="1">
    <citation type="journal article" date="2021" name="Microbiol. Resour. Announc.">
        <title>LGAAP: Leishmaniinae Genome Assembly and Annotation Pipeline.</title>
        <authorList>
            <person name="Almutairi H."/>
            <person name="Urbaniak M.D."/>
            <person name="Bates M.D."/>
            <person name="Jariyapan N."/>
            <person name="Kwakye-Nuako G."/>
            <person name="Thomaz-Soccol V."/>
            <person name="Al-Salem W.S."/>
            <person name="Dillon R.J."/>
            <person name="Bates P.A."/>
            <person name="Gatherer D."/>
        </authorList>
    </citation>
    <scope>NUCLEOTIDE SEQUENCE [LARGE SCALE GENOMIC DNA]</scope>
</reference>
<keyword evidence="6" id="KW-1185">Reference proteome</keyword>
<name>A0A836KLI2_9TRYP</name>
<dbReference type="InterPro" id="IPR029063">
    <property type="entry name" value="SAM-dependent_MTases_sf"/>
</dbReference>
<dbReference type="Gene3D" id="3.40.50.150">
    <property type="entry name" value="Vaccinia Virus protein VP39"/>
    <property type="match status" value="1"/>
</dbReference>
<dbReference type="GO" id="GO:0005739">
    <property type="term" value="C:mitochondrion"/>
    <property type="evidence" value="ECO:0007669"/>
    <property type="project" value="TreeGrafter"/>
</dbReference>
<comment type="caution">
    <text evidence="5">The sequence shown here is derived from an EMBL/GenBank/DDBJ whole genome shotgun (WGS) entry which is preliminary data.</text>
</comment>
<sequence length="239" mass="25322">MADLPFQWDDGNYISPFVAASEADMEAFAEWLTARYLSPIVAHSTASPHGSEEQRCGASQPHTLMLTDLGCGDATAALSLAKHLRRGWCDLCGSTGSAPLSSGAASLHVVLTGVDLDDALLDAAAANASVFAVSVASPSSSPVSVEAHLLSQDLHTLDLDAHFPRCAQGGAASLASPTRPPNVLYMYLLPDALALLRERLEAIMERGWLVASNRWPIPGLDAFLRDRAGNVHIYLHVAP</sequence>
<dbReference type="GeneID" id="92516109"/>
<evidence type="ECO:0000313" key="5">
    <source>
        <dbReference type="EMBL" id="KAG5478761.1"/>
    </source>
</evidence>
<keyword evidence="4" id="KW-0949">S-adenosyl-L-methionine</keyword>
<dbReference type="GO" id="GO:1905706">
    <property type="term" value="P:regulation of mitochondrial ATP synthesis coupled proton transport"/>
    <property type="evidence" value="ECO:0007669"/>
    <property type="project" value="TreeGrafter"/>
</dbReference>
<accession>A0A836KLI2</accession>
<dbReference type="SUPFAM" id="SSF53335">
    <property type="entry name" value="S-adenosyl-L-methionine-dependent methyltransferases"/>
    <property type="match status" value="1"/>
</dbReference>
<dbReference type="Proteomes" id="UP000673552">
    <property type="component" value="Unassembled WGS sequence"/>
</dbReference>
<proteinExistence type="inferred from homology"/>
<dbReference type="GO" id="GO:0032259">
    <property type="term" value="P:methylation"/>
    <property type="evidence" value="ECO:0007669"/>
    <property type="project" value="UniProtKB-KW"/>
</dbReference>
<dbReference type="RefSeq" id="XP_067178702.1">
    <property type="nucleotide sequence ID" value="XM_067323597.1"/>
</dbReference>
<dbReference type="KEGG" id="lmat:92516109"/>
<evidence type="ECO:0000256" key="2">
    <source>
        <dbReference type="ARBA" id="ARBA00022603"/>
    </source>
</evidence>
<dbReference type="PANTHER" id="PTHR13610:SF11">
    <property type="entry name" value="METHYLTRANSFERASE DOMAIN-CONTAINING PROTEIN"/>
    <property type="match status" value="1"/>
</dbReference>
<dbReference type="PANTHER" id="PTHR13610">
    <property type="entry name" value="METHYLTRANSFERASE DOMAIN-CONTAINING PROTEIN"/>
    <property type="match status" value="1"/>
</dbReference>
<dbReference type="OrthoDB" id="272302at2759"/>
<keyword evidence="3" id="KW-0808">Transferase</keyword>
<comment type="similarity">
    <text evidence="1">Belongs to the ANT/ATPSC lysine N-methyltransferase family.</text>
</comment>
<dbReference type="InterPro" id="IPR026170">
    <property type="entry name" value="FAM173A/B"/>
</dbReference>
<dbReference type="EMBL" id="JAFEUZ010000023">
    <property type="protein sequence ID" value="KAG5478761.1"/>
    <property type="molecule type" value="Genomic_DNA"/>
</dbReference>
<dbReference type="GO" id="GO:0016279">
    <property type="term" value="F:protein-lysine N-methyltransferase activity"/>
    <property type="evidence" value="ECO:0007669"/>
    <property type="project" value="InterPro"/>
</dbReference>
<evidence type="ECO:0000256" key="4">
    <source>
        <dbReference type="ARBA" id="ARBA00022691"/>
    </source>
</evidence>
<evidence type="ECO:0000313" key="6">
    <source>
        <dbReference type="Proteomes" id="UP000673552"/>
    </source>
</evidence>
<keyword evidence="2" id="KW-0489">Methyltransferase</keyword>
<dbReference type="AlphaFoldDB" id="A0A836KLI2"/>
<gene>
    <name evidence="5" type="ORF">LSCM1_06165</name>
</gene>